<dbReference type="Proteomes" id="UP001491088">
    <property type="component" value="Chromosome"/>
</dbReference>
<dbReference type="EMBL" id="CP150496">
    <property type="protein sequence ID" value="WYW56405.1"/>
    <property type="molecule type" value="Genomic_DNA"/>
</dbReference>
<sequence>MKFKILLFLLFNFQCLNSQVTNWGFYDLDSIISVEMPDAVYEFDTIIESKKIYQMYSKINETNFIAQKFFLDNSLDLKLPTSKKELNSFYMDLAEILNLLISSNEIIESKLIHENIEGYKLSFSDKKNINYQDIILYFVNNNLYIFIYRDANGLNNFNKSKFFNSIEFNQKTDINQYIEKKVPLKFKLFIALIAILILSYIVRFTSKKNTKY</sequence>
<evidence type="ECO:0000256" key="1">
    <source>
        <dbReference type="SAM" id="Phobius"/>
    </source>
</evidence>
<keyword evidence="1" id="KW-0812">Transmembrane</keyword>
<evidence type="ECO:0000313" key="3">
    <source>
        <dbReference type="Proteomes" id="UP001491088"/>
    </source>
</evidence>
<name>A0ABZ2TTS4_9FLAO</name>
<dbReference type="RefSeq" id="WP_340934235.1">
    <property type="nucleotide sequence ID" value="NZ_CP150496.1"/>
</dbReference>
<accession>A0ABZ2TTS4</accession>
<keyword evidence="1" id="KW-0472">Membrane</keyword>
<keyword evidence="1" id="KW-1133">Transmembrane helix</keyword>
<reference evidence="2 3" key="1">
    <citation type="submission" date="2024-03" db="EMBL/GenBank/DDBJ databases">
        <authorList>
            <person name="Cao K."/>
        </authorList>
    </citation>
    <scope>NUCLEOTIDE SEQUENCE [LARGE SCALE GENOMIC DNA]</scope>
    <source>
        <strain evidence="2 3">MCCC 1K00696</strain>
    </source>
</reference>
<gene>
    <name evidence="2" type="ORF">WG950_03880</name>
</gene>
<proteinExistence type="predicted"/>
<evidence type="ECO:0000313" key="2">
    <source>
        <dbReference type="EMBL" id="WYW56405.1"/>
    </source>
</evidence>
<organism evidence="2 3">
    <name type="scientific">Polaribacter marinaquae</name>
    <dbReference type="NCBI Taxonomy" id="1642819"/>
    <lineage>
        <taxon>Bacteria</taxon>
        <taxon>Pseudomonadati</taxon>
        <taxon>Bacteroidota</taxon>
        <taxon>Flavobacteriia</taxon>
        <taxon>Flavobacteriales</taxon>
        <taxon>Flavobacteriaceae</taxon>
    </lineage>
</organism>
<keyword evidence="3" id="KW-1185">Reference proteome</keyword>
<protein>
    <submittedName>
        <fullName evidence="2">Uncharacterized protein</fullName>
    </submittedName>
</protein>
<feature type="transmembrane region" description="Helical" evidence="1">
    <location>
        <begin position="184"/>
        <end position="202"/>
    </location>
</feature>